<dbReference type="PANTHER" id="PTHR38658">
    <property type="entry name" value="OXPP CYCLE PROTEIN OPCA-RELATED"/>
    <property type="match status" value="1"/>
</dbReference>
<proteinExistence type="predicted"/>
<gene>
    <name evidence="3" type="ORF">UFOPK1503_00086</name>
    <name evidence="4" type="ORF">UFOPK1693_00322</name>
</gene>
<dbReference type="Pfam" id="PF20171">
    <property type="entry name" value="OpcA_G6PD_C"/>
    <property type="match status" value="1"/>
</dbReference>
<feature type="domain" description="Glucose-6-phosphate dehydrogenase assembly protein OpcA N-terminal" evidence="1">
    <location>
        <begin position="51"/>
        <end position="159"/>
    </location>
</feature>
<name>A0A6J6DRJ3_9ZZZZ</name>
<feature type="domain" description="Glucose-6-phosphate dehydrogenase assembly protein OpcA C-terminal" evidence="2">
    <location>
        <begin position="164"/>
        <end position="296"/>
    </location>
</feature>
<evidence type="ECO:0000259" key="2">
    <source>
        <dbReference type="Pfam" id="PF20171"/>
    </source>
</evidence>
<evidence type="ECO:0000313" key="3">
    <source>
        <dbReference type="EMBL" id="CAB4538647.1"/>
    </source>
</evidence>
<dbReference type="InterPro" id="IPR004555">
    <property type="entry name" value="G6PDH_assembly_OpcA"/>
</dbReference>
<sequence>MIVELRQTTTAQVAKKLQELRESGGVVSLGRVLSLIVETDVQDLEQAVETANSASKLHPSRIIVIAKNTEEKTWLDAEIRVGGDAGASEVVILRANNEVLQNIESLVSGLLLPDAPIVAWWPTSAPVNLGRSSIGMMAGRRITDSARQENPVRFLKELARNYRPGDGDAAWTRITLWRSQLAAVYEAHVDQEVVQAKVFGSADSPSAHLLAAWLGLKLGTRVSLDSTSNADQVSGIRGVEIELSSGRISMTRKNQTVTIDQPGQPISAGLLPPRSDLDCLVEDLRFLGEDEIYAEILLKGLAHDNEGS</sequence>
<evidence type="ECO:0000259" key="1">
    <source>
        <dbReference type="Pfam" id="PF10128"/>
    </source>
</evidence>
<dbReference type="EMBL" id="CAEZTO010000002">
    <property type="protein sequence ID" value="CAB4565515.1"/>
    <property type="molecule type" value="Genomic_DNA"/>
</dbReference>
<reference evidence="4" key="1">
    <citation type="submission" date="2020-05" db="EMBL/GenBank/DDBJ databases">
        <authorList>
            <person name="Chiriac C."/>
            <person name="Salcher M."/>
            <person name="Ghai R."/>
            <person name="Kavagutti S V."/>
        </authorList>
    </citation>
    <scope>NUCLEOTIDE SEQUENCE</scope>
</reference>
<dbReference type="InterPro" id="IPR046801">
    <property type="entry name" value="OpcA_G6PD_N"/>
</dbReference>
<organism evidence="4">
    <name type="scientific">freshwater metagenome</name>
    <dbReference type="NCBI Taxonomy" id="449393"/>
    <lineage>
        <taxon>unclassified sequences</taxon>
        <taxon>metagenomes</taxon>
        <taxon>ecological metagenomes</taxon>
    </lineage>
</organism>
<dbReference type="PANTHER" id="PTHR38658:SF1">
    <property type="entry name" value="OXPP CYCLE PROTEIN OPCA-RELATED"/>
    <property type="match status" value="1"/>
</dbReference>
<protein>
    <submittedName>
        <fullName evidence="4">Unannotated protein</fullName>
    </submittedName>
</protein>
<dbReference type="AlphaFoldDB" id="A0A6J6DRJ3"/>
<dbReference type="InterPro" id="IPR046802">
    <property type="entry name" value="OpcA_G6PD_C"/>
</dbReference>
<evidence type="ECO:0000313" key="4">
    <source>
        <dbReference type="EMBL" id="CAB4565515.1"/>
    </source>
</evidence>
<accession>A0A6J6DRJ3</accession>
<dbReference type="Pfam" id="PF10128">
    <property type="entry name" value="OpcA_G6PD_assem"/>
    <property type="match status" value="1"/>
</dbReference>
<dbReference type="EMBL" id="CAEZST010000001">
    <property type="protein sequence ID" value="CAB4538647.1"/>
    <property type="molecule type" value="Genomic_DNA"/>
</dbReference>